<accession>A0A135SS44</accession>
<evidence type="ECO:0000313" key="2">
    <source>
        <dbReference type="Proteomes" id="UP000070054"/>
    </source>
</evidence>
<name>A0A135SS44_9PEZI</name>
<dbReference type="EMBL" id="JEMN01001390">
    <property type="protein sequence ID" value="KXH38675.1"/>
    <property type="molecule type" value="Genomic_DNA"/>
</dbReference>
<dbReference type="AlphaFoldDB" id="A0A135SS44"/>
<comment type="caution">
    <text evidence="1">The sequence shown here is derived from an EMBL/GenBank/DDBJ whole genome shotgun (WGS) entry which is preliminary data.</text>
</comment>
<protein>
    <submittedName>
        <fullName evidence="1">Uncharacterized protein</fullName>
    </submittedName>
</protein>
<keyword evidence="2" id="KW-1185">Reference proteome</keyword>
<evidence type="ECO:0000313" key="1">
    <source>
        <dbReference type="EMBL" id="KXH38675.1"/>
    </source>
</evidence>
<dbReference type="Proteomes" id="UP000070054">
    <property type="component" value="Unassembled WGS sequence"/>
</dbReference>
<gene>
    <name evidence="1" type="ORF">CNYM01_06165</name>
</gene>
<sequence length="207" mass="23333">MGCHLHAPGSECRSSFYLGQRNPKPFVQLILTDPLQKESSYGLDAKARPTTRFCHLAFIWSSLKNLAPTTADFMESFKLPGCWAESWQGKAQRVSSQFSHREPCGLGKRRSTFYKRTWYDNGRRTIKGRDAEKSDEACGNPRELISRMISPILQRGLEEETLTGLWSWCAAQLVNATHLLFNVHAVGINNMQAKKSIQEAQAADGVR</sequence>
<dbReference type="OrthoDB" id="10319497at2759"/>
<reference evidence="1 2" key="1">
    <citation type="submission" date="2014-02" db="EMBL/GenBank/DDBJ databases">
        <title>The genome sequence of Colletotrichum nymphaeae SA-01.</title>
        <authorList>
            <person name="Baroncelli R."/>
            <person name="Thon M.R."/>
        </authorList>
    </citation>
    <scope>NUCLEOTIDE SEQUENCE [LARGE SCALE GENOMIC DNA]</scope>
    <source>
        <strain evidence="1 2">SA-01</strain>
    </source>
</reference>
<proteinExistence type="predicted"/>
<organism evidence="1 2">
    <name type="scientific">Colletotrichum nymphaeae SA-01</name>
    <dbReference type="NCBI Taxonomy" id="1460502"/>
    <lineage>
        <taxon>Eukaryota</taxon>
        <taxon>Fungi</taxon>
        <taxon>Dikarya</taxon>
        <taxon>Ascomycota</taxon>
        <taxon>Pezizomycotina</taxon>
        <taxon>Sordariomycetes</taxon>
        <taxon>Hypocreomycetidae</taxon>
        <taxon>Glomerellales</taxon>
        <taxon>Glomerellaceae</taxon>
        <taxon>Colletotrichum</taxon>
        <taxon>Colletotrichum acutatum species complex</taxon>
    </lineage>
</organism>